<feature type="domain" description="HTH luxR-type" evidence="3">
    <location>
        <begin position="846"/>
        <end position="909"/>
    </location>
</feature>
<organism evidence="4 5">
    <name type="scientific">Nocardioides cavernae</name>
    <dbReference type="NCBI Taxonomy" id="1921566"/>
    <lineage>
        <taxon>Bacteria</taxon>
        <taxon>Bacillati</taxon>
        <taxon>Actinomycetota</taxon>
        <taxon>Actinomycetes</taxon>
        <taxon>Propionibacteriales</taxon>
        <taxon>Nocardioidaceae</taxon>
        <taxon>Nocardioides</taxon>
    </lineage>
</organism>
<dbReference type="InterPro" id="IPR000792">
    <property type="entry name" value="Tscrpt_reg_LuxR_C"/>
</dbReference>
<gene>
    <name evidence="4" type="ORF">IEZ26_17335</name>
</gene>
<accession>A0ABR8NE17</accession>
<dbReference type="InterPro" id="IPR011990">
    <property type="entry name" value="TPR-like_helical_dom_sf"/>
</dbReference>
<dbReference type="InterPro" id="IPR027417">
    <property type="entry name" value="P-loop_NTPase"/>
</dbReference>
<dbReference type="PANTHER" id="PTHR16305:SF35">
    <property type="entry name" value="TRANSCRIPTIONAL ACTIVATOR DOMAIN"/>
    <property type="match status" value="1"/>
</dbReference>
<dbReference type="Pfam" id="PF00196">
    <property type="entry name" value="GerE"/>
    <property type="match status" value="1"/>
</dbReference>
<dbReference type="PROSITE" id="PS50043">
    <property type="entry name" value="HTH_LUXR_2"/>
    <property type="match status" value="1"/>
</dbReference>
<evidence type="ECO:0000256" key="2">
    <source>
        <dbReference type="ARBA" id="ARBA00022840"/>
    </source>
</evidence>
<reference evidence="4 5" key="1">
    <citation type="submission" date="2020-09" db="EMBL/GenBank/DDBJ databases">
        <title>novel species in genus Nocardioides.</title>
        <authorList>
            <person name="Zhang G."/>
        </authorList>
    </citation>
    <scope>NUCLEOTIDE SEQUENCE [LARGE SCALE GENOMIC DNA]</scope>
    <source>
        <strain evidence="4 5">KCTC 39551</strain>
    </source>
</reference>
<dbReference type="Pfam" id="PF13191">
    <property type="entry name" value="AAA_16"/>
    <property type="match status" value="1"/>
</dbReference>
<comment type="caution">
    <text evidence="4">The sequence shown here is derived from an EMBL/GenBank/DDBJ whole genome shotgun (WGS) entry which is preliminary data.</text>
</comment>
<keyword evidence="2" id="KW-0067">ATP-binding</keyword>
<dbReference type="EMBL" id="JACXYZ010000003">
    <property type="protein sequence ID" value="MBD3926390.1"/>
    <property type="molecule type" value="Genomic_DNA"/>
</dbReference>
<dbReference type="Gene3D" id="1.25.40.10">
    <property type="entry name" value="Tetratricopeptide repeat domain"/>
    <property type="match status" value="1"/>
</dbReference>
<dbReference type="SUPFAM" id="SSF46894">
    <property type="entry name" value="C-terminal effector domain of the bipartite response regulators"/>
    <property type="match status" value="1"/>
</dbReference>
<dbReference type="Gene3D" id="1.10.10.10">
    <property type="entry name" value="Winged helix-like DNA-binding domain superfamily/Winged helix DNA-binding domain"/>
    <property type="match status" value="1"/>
</dbReference>
<dbReference type="CDD" id="cd06170">
    <property type="entry name" value="LuxR_C_like"/>
    <property type="match status" value="1"/>
</dbReference>
<dbReference type="RefSeq" id="WP_191196273.1">
    <property type="nucleotide sequence ID" value="NZ_JACXYZ010000003.1"/>
</dbReference>
<dbReference type="PRINTS" id="PR00038">
    <property type="entry name" value="HTHLUXR"/>
</dbReference>
<dbReference type="InterPro" id="IPR036388">
    <property type="entry name" value="WH-like_DNA-bd_sf"/>
</dbReference>
<keyword evidence="5" id="KW-1185">Reference proteome</keyword>
<dbReference type="SMART" id="SM00421">
    <property type="entry name" value="HTH_LUXR"/>
    <property type="match status" value="1"/>
</dbReference>
<protein>
    <submittedName>
        <fullName evidence="4">AAA family ATPase</fullName>
    </submittedName>
</protein>
<evidence type="ECO:0000313" key="5">
    <source>
        <dbReference type="Proteomes" id="UP000618818"/>
    </source>
</evidence>
<dbReference type="InterPro" id="IPR016032">
    <property type="entry name" value="Sig_transdc_resp-reg_C-effctor"/>
</dbReference>
<dbReference type="Proteomes" id="UP000618818">
    <property type="component" value="Unassembled WGS sequence"/>
</dbReference>
<dbReference type="PANTHER" id="PTHR16305">
    <property type="entry name" value="TESTICULAR SOLUBLE ADENYLYL CYCLASE"/>
    <property type="match status" value="1"/>
</dbReference>
<name>A0ABR8NE17_9ACTN</name>
<dbReference type="PROSITE" id="PS00622">
    <property type="entry name" value="HTH_LUXR_1"/>
    <property type="match status" value="1"/>
</dbReference>
<evidence type="ECO:0000256" key="1">
    <source>
        <dbReference type="ARBA" id="ARBA00022741"/>
    </source>
</evidence>
<evidence type="ECO:0000259" key="3">
    <source>
        <dbReference type="PROSITE" id="PS50043"/>
    </source>
</evidence>
<dbReference type="SUPFAM" id="SSF52540">
    <property type="entry name" value="P-loop containing nucleoside triphosphate hydrolases"/>
    <property type="match status" value="1"/>
</dbReference>
<dbReference type="InterPro" id="IPR041664">
    <property type="entry name" value="AAA_16"/>
</dbReference>
<sequence>MLVGREPERALLGALVDDARNGTAGTLVVRGDPGVGKSALLDVVAAEAADVTLLRTQGLEVEAPLPFAALHRLLLPLTRLRDQLPPPQARALRVAFGEEDGPSVEPFLVGVATLSLLTSAGEEGPVLCVVDDAHWLDPASAGALLFCARRLGADRVAMAFAAREDAAARFDAPGVREVTLGGLDDDASRALLAGQLGESAAEGVVTRLVQESRGNPLALLELPRELDTAQLAGAASLPAKLHLTDRVEQAFLDRSRRLPDPVQQLVLLAAADDSGQVDVVRDAAHRLGLDDHALRAAVDSGLLVQTDHTVAVRHPLVRSAIYQTAADDDRRRAHRALADSLSSSGEADRAVWHRAFAVNDDHDDDHDDLVNALADVGARSQRRGGYVAALAAYERAAGLSTDPARRAPLTVAAARSAWACGQAERARTLLTTARQVTDDPVVLCDIASLRGHIEVNIGSAPEGHRIFVEAAHAVCDVDPARALQMGVLAAVMRTFGADSGTPLRAEHLLAATAGDDSVRTRCLRAMLTSMTEFAEGRWGAAVDALDLAFDLGADVDDRDVLWNLGNAALQVGNDRGQRRFYSHALSRARESGAVTAVIYCLQRLCFVHVATGDHLAVRVSAEEALALGESIGQPAMTALPVAWLTLLAAHQGSDDYDHLAGRLDTLVAAHPLGITADPVHDLTRWAAAVRATGQGDTAGALHHFTRIRLGFLARMVATQRLEAAVRAGDAAQARAWTAELEAFAAQAARPWARSVVAFGRALTEDGDVEESFRLALAEGVRSERPLDVARIELTYGEWLRRQQRRVDARQHLRHALDTFADVRASAWSSRAEQELRASGETARKRDPSTQLQLTPTERKIAQLVSSGMSNKDVAAQCWISPRTVAFHLRNVFTKAGVTSRGELAQLDLS</sequence>
<dbReference type="SUPFAM" id="SSF48452">
    <property type="entry name" value="TPR-like"/>
    <property type="match status" value="2"/>
</dbReference>
<proteinExistence type="predicted"/>
<keyword evidence="1" id="KW-0547">Nucleotide-binding</keyword>
<evidence type="ECO:0000313" key="4">
    <source>
        <dbReference type="EMBL" id="MBD3926390.1"/>
    </source>
</evidence>